<feature type="transmembrane region" description="Helical" evidence="4">
    <location>
        <begin position="175"/>
        <end position="195"/>
    </location>
</feature>
<feature type="transmembrane region" description="Helical" evidence="4">
    <location>
        <begin position="114"/>
        <end position="132"/>
    </location>
</feature>
<feature type="non-terminal residue" evidence="5">
    <location>
        <position position="596"/>
    </location>
</feature>
<keyword evidence="4" id="KW-0472">Membrane</keyword>
<dbReference type="InterPro" id="IPR019734">
    <property type="entry name" value="TPR_rpt"/>
</dbReference>
<dbReference type="Pfam" id="PF13414">
    <property type="entry name" value="TPR_11"/>
    <property type="match status" value="1"/>
</dbReference>
<evidence type="ECO:0000256" key="4">
    <source>
        <dbReference type="SAM" id="Phobius"/>
    </source>
</evidence>
<feature type="transmembrane region" description="Helical" evidence="4">
    <location>
        <begin position="34"/>
        <end position="57"/>
    </location>
</feature>
<sequence length="596" mass="65909">MHLFSSWSSTSAQKQIQNSRLSTFFNWCIAHQKLVLGLLSAAWVLVLYWNALAAPFVYDDLDQIVKNPELASFHDTFRLFFLAPSAFTSHFRGVGGSNYRPLFWLSLSIDRHIWGLHGAGGFHFTSIFLHWADGFLFFLFLRRVGVRFTIAASAVLIWLGLPINTEAVAWVSGRPYVLCGLFLLLALLSAHSYFVREKTSSLIAVLVASLAALLSHEAGVLFLPLVALLAYGMGRVAKRPAWILLAVVVGSDLIFLLSRLLVGTRAGSGGPSPWAIGRAFWMYCLWMLAPVHMSMQRATSMPPNVPSSSSIAALCAVVALCGAIFMIRKTAPILAAGLAWSTMAILPFCGIVFIYQGMAERYDYLASAGLALAISAFVCQYSGVLKGALVCLMALWIGWGAWRLKMRVLDWCDPVALYESSLEATPDAMLFYDLGWAWRERGDNAKALTEYQEAVRRQPDYEEAHASIGQIFSMLGQPAQAIPAYNRALALIPRDSDTRVDFAVTLEQLGDKEAAEREFRKALEFTPKNISALNDLGSLLILEGKLDEAIPYFEQAIQANPLDKNAYYSLGGISQQRGQVDKALTYYRKVLQIDPS</sequence>
<dbReference type="PROSITE" id="PS50005">
    <property type="entry name" value="TPR"/>
    <property type="match status" value="5"/>
</dbReference>
<feature type="repeat" description="TPR" evidence="3">
    <location>
        <begin position="496"/>
        <end position="529"/>
    </location>
</feature>
<dbReference type="Pfam" id="PF13432">
    <property type="entry name" value="TPR_16"/>
    <property type="match status" value="1"/>
</dbReference>
<evidence type="ECO:0000313" key="6">
    <source>
        <dbReference type="Proteomes" id="UP000540989"/>
    </source>
</evidence>
<evidence type="ECO:0000256" key="2">
    <source>
        <dbReference type="ARBA" id="ARBA00022803"/>
    </source>
</evidence>
<feature type="transmembrane region" description="Helical" evidence="4">
    <location>
        <begin position="305"/>
        <end position="327"/>
    </location>
</feature>
<evidence type="ECO:0000256" key="3">
    <source>
        <dbReference type="PROSITE-ProRule" id="PRU00339"/>
    </source>
</evidence>
<keyword evidence="6" id="KW-1185">Reference proteome</keyword>
<accession>A0A7W7ZK05</accession>
<keyword evidence="4" id="KW-1133">Transmembrane helix</keyword>
<dbReference type="PANTHER" id="PTHR44227">
    <property type="match status" value="1"/>
</dbReference>
<dbReference type="AlphaFoldDB" id="A0A7W7ZK05"/>
<gene>
    <name evidence="5" type="ORF">HDF16_006066</name>
</gene>
<feature type="repeat" description="TPR" evidence="3">
    <location>
        <begin position="530"/>
        <end position="563"/>
    </location>
</feature>
<proteinExistence type="predicted"/>
<evidence type="ECO:0000313" key="5">
    <source>
        <dbReference type="EMBL" id="MBB5061330.1"/>
    </source>
</evidence>
<dbReference type="Proteomes" id="UP000540989">
    <property type="component" value="Unassembled WGS sequence"/>
</dbReference>
<keyword evidence="4" id="KW-0812">Transmembrane</keyword>
<dbReference type="PANTHER" id="PTHR44227:SF3">
    <property type="entry name" value="PROTEIN O-MANNOSYL-TRANSFERASE TMTC4"/>
    <property type="match status" value="1"/>
</dbReference>
<organism evidence="5 6">
    <name type="scientific">Granulicella aggregans</name>
    <dbReference type="NCBI Taxonomy" id="474949"/>
    <lineage>
        <taxon>Bacteria</taxon>
        <taxon>Pseudomonadati</taxon>
        <taxon>Acidobacteriota</taxon>
        <taxon>Terriglobia</taxon>
        <taxon>Terriglobales</taxon>
        <taxon>Acidobacteriaceae</taxon>
        <taxon>Granulicella</taxon>
    </lineage>
</organism>
<dbReference type="SUPFAM" id="SSF48452">
    <property type="entry name" value="TPR-like"/>
    <property type="match status" value="1"/>
</dbReference>
<feature type="transmembrane region" description="Helical" evidence="4">
    <location>
        <begin position="201"/>
        <end position="229"/>
    </location>
</feature>
<feature type="repeat" description="TPR" evidence="3">
    <location>
        <begin position="564"/>
        <end position="596"/>
    </location>
</feature>
<feature type="transmembrane region" description="Helical" evidence="4">
    <location>
        <begin position="384"/>
        <end position="402"/>
    </location>
</feature>
<reference evidence="5 6" key="1">
    <citation type="submission" date="2020-08" db="EMBL/GenBank/DDBJ databases">
        <title>Genomic Encyclopedia of Type Strains, Phase IV (KMG-V): Genome sequencing to study the core and pangenomes of soil and plant-associated prokaryotes.</title>
        <authorList>
            <person name="Whitman W."/>
        </authorList>
    </citation>
    <scope>NUCLEOTIDE SEQUENCE [LARGE SCALE GENOMIC DNA]</scope>
    <source>
        <strain evidence="5 6">M8UP14</strain>
    </source>
</reference>
<feature type="transmembrane region" description="Helical" evidence="4">
    <location>
        <begin position="274"/>
        <end position="293"/>
    </location>
</feature>
<feature type="repeat" description="TPR" evidence="3">
    <location>
        <begin position="428"/>
        <end position="461"/>
    </location>
</feature>
<dbReference type="SMART" id="SM00028">
    <property type="entry name" value="TPR"/>
    <property type="match status" value="5"/>
</dbReference>
<dbReference type="PROSITE" id="PS50293">
    <property type="entry name" value="TPR_REGION"/>
    <property type="match status" value="2"/>
</dbReference>
<feature type="transmembrane region" description="Helical" evidence="4">
    <location>
        <begin position="333"/>
        <end position="355"/>
    </location>
</feature>
<dbReference type="Pfam" id="PF13181">
    <property type="entry name" value="TPR_8"/>
    <property type="match status" value="1"/>
</dbReference>
<name>A0A7W7ZK05_9BACT</name>
<feature type="transmembrane region" description="Helical" evidence="4">
    <location>
        <begin position="144"/>
        <end position="163"/>
    </location>
</feature>
<dbReference type="InterPro" id="IPR052346">
    <property type="entry name" value="O-mannosyl-transferase_TMTC"/>
</dbReference>
<comment type="caution">
    <text evidence="5">The sequence shown here is derived from an EMBL/GenBank/DDBJ whole genome shotgun (WGS) entry which is preliminary data.</text>
</comment>
<dbReference type="EMBL" id="JACHIP010000037">
    <property type="protein sequence ID" value="MBB5061330.1"/>
    <property type="molecule type" value="Genomic_DNA"/>
</dbReference>
<keyword evidence="1" id="KW-0677">Repeat</keyword>
<dbReference type="Gene3D" id="1.25.40.10">
    <property type="entry name" value="Tetratricopeptide repeat domain"/>
    <property type="match status" value="1"/>
</dbReference>
<feature type="repeat" description="TPR" evidence="3">
    <location>
        <begin position="462"/>
        <end position="495"/>
    </location>
</feature>
<evidence type="ECO:0000256" key="1">
    <source>
        <dbReference type="ARBA" id="ARBA00022737"/>
    </source>
</evidence>
<dbReference type="InterPro" id="IPR011990">
    <property type="entry name" value="TPR-like_helical_dom_sf"/>
</dbReference>
<protein>
    <submittedName>
        <fullName evidence="5">Tfp pilus assembly protein PilF</fullName>
    </submittedName>
</protein>
<keyword evidence="2 3" id="KW-0802">TPR repeat</keyword>
<feature type="transmembrane region" description="Helical" evidence="4">
    <location>
        <begin position="241"/>
        <end position="262"/>
    </location>
</feature>